<proteinExistence type="predicted"/>
<gene>
    <name evidence="2" type="ORF">HUJ06_026730</name>
</gene>
<evidence type="ECO:0000313" key="3">
    <source>
        <dbReference type="Proteomes" id="UP000607653"/>
    </source>
</evidence>
<evidence type="ECO:0000256" key="1">
    <source>
        <dbReference type="SAM" id="MobiDB-lite"/>
    </source>
</evidence>
<dbReference type="AlphaFoldDB" id="A0A822Y1W7"/>
<evidence type="ECO:0000313" key="2">
    <source>
        <dbReference type="EMBL" id="DAD25266.1"/>
    </source>
</evidence>
<reference evidence="2 3" key="1">
    <citation type="journal article" date="2020" name="Mol. Biol. Evol.">
        <title>Distinct Expression and Methylation Patterns for Genes with Different Fates following a Single Whole-Genome Duplication in Flowering Plants.</title>
        <authorList>
            <person name="Shi T."/>
            <person name="Rahmani R.S."/>
            <person name="Gugger P.F."/>
            <person name="Wang M."/>
            <person name="Li H."/>
            <person name="Zhang Y."/>
            <person name="Li Z."/>
            <person name="Wang Q."/>
            <person name="Van de Peer Y."/>
            <person name="Marchal K."/>
            <person name="Chen J."/>
        </authorList>
    </citation>
    <scope>NUCLEOTIDE SEQUENCE [LARGE SCALE GENOMIC DNA]</scope>
    <source>
        <tissue evidence="2">Leaf</tissue>
    </source>
</reference>
<dbReference type="Proteomes" id="UP000607653">
    <property type="component" value="Unassembled WGS sequence"/>
</dbReference>
<accession>A0A822Y1W7</accession>
<name>A0A822Y1W7_NELNU</name>
<feature type="region of interest" description="Disordered" evidence="1">
    <location>
        <begin position="33"/>
        <end position="53"/>
    </location>
</feature>
<keyword evidence="3" id="KW-1185">Reference proteome</keyword>
<comment type="caution">
    <text evidence="2">The sequence shown here is derived from an EMBL/GenBank/DDBJ whole genome shotgun (WGS) entry which is preliminary data.</text>
</comment>
<protein>
    <submittedName>
        <fullName evidence="2">Uncharacterized protein</fullName>
    </submittedName>
</protein>
<organism evidence="2 3">
    <name type="scientific">Nelumbo nucifera</name>
    <name type="common">Sacred lotus</name>
    <dbReference type="NCBI Taxonomy" id="4432"/>
    <lineage>
        <taxon>Eukaryota</taxon>
        <taxon>Viridiplantae</taxon>
        <taxon>Streptophyta</taxon>
        <taxon>Embryophyta</taxon>
        <taxon>Tracheophyta</taxon>
        <taxon>Spermatophyta</taxon>
        <taxon>Magnoliopsida</taxon>
        <taxon>Proteales</taxon>
        <taxon>Nelumbonaceae</taxon>
        <taxon>Nelumbo</taxon>
    </lineage>
</organism>
<sequence>MDKKSGKDINRGRKGDLFLFPSLSTSALLCWQDSEPRSDSSIDESMPRNLEKEKETMANWQCTSYKREGSEQPCTNAAHVKKFSNSKKAKSPFLVMSFREQILFERN</sequence>
<dbReference type="EMBL" id="DUZY01000001">
    <property type="protein sequence ID" value="DAD25266.1"/>
    <property type="molecule type" value="Genomic_DNA"/>
</dbReference>
<feature type="compositionally biased region" description="Basic and acidic residues" evidence="1">
    <location>
        <begin position="34"/>
        <end position="53"/>
    </location>
</feature>